<name>A0A1V9RC87_9LACO</name>
<dbReference type="Proteomes" id="UP000192575">
    <property type="component" value="Unassembled WGS sequence"/>
</dbReference>
<evidence type="ECO:0000313" key="2">
    <source>
        <dbReference type="Proteomes" id="UP000192575"/>
    </source>
</evidence>
<dbReference type="AlphaFoldDB" id="A0A1V9RC87"/>
<accession>A0A1V9RC87</accession>
<sequence length="111" mass="12759">MQETMNYKGYQGTIEYSLDDNVLHGRVLGIKSILSYEGNTLSELKKDFESLIDEYLEDCKKNNESPEKPYKQNIVINLEPDLQEKLYLYSALHNENIIDSIGKAIRNLVTG</sequence>
<dbReference type="RefSeq" id="WP_081534432.1">
    <property type="nucleotide sequence ID" value="NZ_JAINRM010000029.1"/>
</dbReference>
<gene>
    <name evidence="1" type="ORF">B6U56_04560</name>
</gene>
<proteinExistence type="predicted"/>
<dbReference type="InterPro" id="IPR008651">
    <property type="entry name" value="Uncharacterised_HicB"/>
</dbReference>
<organism evidence="1 2">
    <name type="scientific">Ligilactobacillus salivarius</name>
    <dbReference type="NCBI Taxonomy" id="1624"/>
    <lineage>
        <taxon>Bacteria</taxon>
        <taxon>Bacillati</taxon>
        <taxon>Bacillota</taxon>
        <taxon>Bacilli</taxon>
        <taxon>Lactobacillales</taxon>
        <taxon>Lactobacillaceae</taxon>
        <taxon>Ligilactobacillus</taxon>
    </lineage>
</organism>
<protein>
    <submittedName>
        <fullName evidence="1">DNA repair protein</fullName>
    </submittedName>
</protein>
<dbReference type="Pfam" id="PF05534">
    <property type="entry name" value="HicB"/>
    <property type="match status" value="1"/>
</dbReference>
<dbReference type="SUPFAM" id="SSF143100">
    <property type="entry name" value="TTHA1013/TTHA0281-like"/>
    <property type="match status" value="1"/>
</dbReference>
<dbReference type="EMBL" id="NBEF01000017">
    <property type="protein sequence ID" value="OQQ90561.1"/>
    <property type="molecule type" value="Genomic_DNA"/>
</dbReference>
<comment type="caution">
    <text evidence="1">The sequence shown here is derived from an EMBL/GenBank/DDBJ whole genome shotgun (WGS) entry which is preliminary data.</text>
</comment>
<evidence type="ECO:0000313" key="1">
    <source>
        <dbReference type="EMBL" id="OQQ90561.1"/>
    </source>
</evidence>
<reference evidence="1 2" key="1">
    <citation type="submission" date="2017-03" db="EMBL/GenBank/DDBJ databases">
        <title>Phylogenomics and comparative genomics of Lactobacillus salivarius, a mammalian gut commensal.</title>
        <authorList>
            <person name="Harris H.M."/>
        </authorList>
    </citation>
    <scope>NUCLEOTIDE SEQUENCE [LARGE SCALE GENOMIC DNA]</scope>
    <source>
        <strain evidence="1 2">JCM 1047</strain>
    </source>
</reference>
<dbReference type="InterPro" id="IPR035069">
    <property type="entry name" value="TTHA1013/TTHA0281-like"/>
</dbReference>